<protein>
    <submittedName>
        <fullName evidence="2">Enzyme related to lactoylglutathione lyase</fullName>
    </submittedName>
</protein>
<dbReference type="InterPro" id="IPR004360">
    <property type="entry name" value="Glyas_Fos-R_dOase_dom"/>
</dbReference>
<evidence type="ECO:0000313" key="2">
    <source>
        <dbReference type="EMBL" id="MDQ0342646.1"/>
    </source>
</evidence>
<comment type="caution">
    <text evidence="2">The sequence shown here is derived from an EMBL/GenBank/DDBJ whole genome shotgun (WGS) entry which is preliminary data.</text>
</comment>
<dbReference type="Gene3D" id="3.10.180.10">
    <property type="entry name" value="2,3-Dihydroxybiphenyl 1,2-Dioxygenase, domain 1"/>
    <property type="match status" value="1"/>
</dbReference>
<proteinExistence type="predicted"/>
<dbReference type="Pfam" id="PF00903">
    <property type="entry name" value="Glyoxalase"/>
    <property type="match status" value="1"/>
</dbReference>
<dbReference type="RefSeq" id="WP_244680814.1">
    <property type="nucleotide sequence ID" value="NZ_JALIRM010000002.1"/>
</dbReference>
<accession>A0ABU0D2M2</accession>
<dbReference type="PROSITE" id="PS51819">
    <property type="entry name" value="VOC"/>
    <property type="match status" value="1"/>
</dbReference>
<dbReference type="InterPro" id="IPR029068">
    <property type="entry name" value="Glyas_Bleomycin-R_OHBP_Dase"/>
</dbReference>
<dbReference type="SUPFAM" id="SSF54593">
    <property type="entry name" value="Glyoxalase/Bleomycin resistance protein/Dihydroxybiphenyl dioxygenase"/>
    <property type="match status" value="1"/>
</dbReference>
<evidence type="ECO:0000313" key="3">
    <source>
        <dbReference type="Proteomes" id="UP001232343"/>
    </source>
</evidence>
<dbReference type="EMBL" id="JAUSUO010000002">
    <property type="protein sequence ID" value="MDQ0342646.1"/>
    <property type="molecule type" value="Genomic_DNA"/>
</dbReference>
<organism evidence="2 3">
    <name type="scientific">Lederbergia wuyishanensis</name>
    <dbReference type="NCBI Taxonomy" id="1347903"/>
    <lineage>
        <taxon>Bacteria</taxon>
        <taxon>Bacillati</taxon>
        <taxon>Bacillota</taxon>
        <taxon>Bacilli</taxon>
        <taxon>Bacillales</taxon>
        <taxon>Bacillaceae</taxon>
        <taxon>Lederbergia</taxon>
    </lineage>
</organism>
<dbReference type="InterPro" id="IPR037523">
    <property type="entry name" value="VOC_core"/>
</dbReference>
<dbReference type="GO" id="GO:0016829">
    <property type="term" value="F:lyase activity"/>
    <property type="evidence" value="ECO:0007669"/>
    <property type="project" value="UniProtKB-KW"/>
</dbReference>
<feature type="domain" description="VOC" evidence="1">
    <location>
        <begin position="14"/>
        <end position="131"/>
    </location>
</feature>
<dbReference type="Proteomes" id="UP001232343">
    <property type="component" value="Unassembled WGS sequence"/>
</dbReference>
<gene>
    <name evidence="2" type="ORF">J2S14_001458</name>
</gene>
<name>A0ABU0D2M2_9BACI</name>
<keyword evidence="2" id="KW-0456">Lyase</keyword>
<keyword evidence="3" id="KW-1185">Reference proteome</keyword>
<sequence length="131" mass="15163">MGENTLKPSPIKNKMDVVFLHVKNVSKSMEFYSKLLGINYDPDTVNSPHHWIEIQDGPNITLDDHSFDPDYIFQPNNQPLWNFVSEDVEGAYNHIKEIGGELVTGIITWENDFKWFIFKDIDGNRLMICSC</sequence>
<reference evidence="2 3" key="1">
    <citation type="submission" date="2023-07" db="EMBL/GenBank/DDBJ databases">
        <title>Genomic Encyclopedia of Type Strains, Phase IV (KMG-IV): sequencing the most valuable type-strain genomes for metagenomic binning, comparative biology and taxonomic classification.</title>
        <authorList>
            <person name="Goeker M."/>
        </authorList>
    </citation>
    <scope>NUCLEOTIDE SEQUENCE [LARGE SCALE GENOMIC DNA]</scope>
    <source>
        <strain evidence="2 3">DSM 27848</strain>
    </source>
</reference>
<evidence type="ECO:0000259" key="1">
    <source>
        <dbReference type="PROSITE" id="PS51819"/>
    </source>
</evidence>